<reference evidence="7" key="1">
    <citation type="submission" date="2019-04" db="EMBL/GenBank/DDBJ databases">
        <title>Evolution of Biomass-Degrading Anaerobic Consortia Revealed by Metagenomics.</title>
        <authorList>
            <person name="Peng X."/>
        </authorList>
    </citation>
    <scope>NUCLEOTIDE SEQUENCE</scope>
    <source>
        <strain evidence="7">SIG551</strain>
    </source>
</reference>
<evidence type="ECO:0000313" key="7">
    <source>
        <dbReference type="EMBL" id="MBE6834236.1"/>
    </source>
</evidence>
<dbReference type="GO" id="GO:0045892">
    <property type="term" value="P:negative regulation of DNA-templated transcription"/>
    <property type="evidence" value="ECO:0007669"/>
    <property type="project" value="UniProtKB-ARBA"/>
</dbReference>
<protein>
    <recommendedName>
        <fullName evidence="5">Copper-sensing transcriptional repressor CsoR</fullName>
    </recommendedName>
    <alternativeName>
        <fullName evidence="6">Copper-sensitive operon repressor</fullName>
    </alternativeName>
</protein>
<organism evidence="7 8">
    <name type="scientific">Faecalispora sporosphaeroides</name>
    <dbReference type="NCBI Taxonomy" id="1549"/>
    <lineage>
        <taxon>Bacteria</taxon>
        <taxon>Bacillati</taxon>
        <taxon>Bacillota</taxon>
        <taxon>Clostridia</taxon>
        <taxon>Eubacteriales</taxon>
        <taxon>Oscillospiraceae</taxon>
        <taxon>Faecalispora</taxon>
    </lineage>
</organism>
<dbReference type="GO" id="GO:0003677">
    <property type="term" value="F:DNA binding"/>
    <property type="evidence" value="ECO:0007669"/>
    <property type="project" value="InterPro"/>
</dbReference>
<evidence type="ECO:0000256" key="6">
    <source>
        <dbReference type="ARBA" id="ARBA00041544"/>
    </source>
</evidence>
<dbReference type="Gene3D" id="1.20.58.1000">
    <property type="entry name" value="Metal-sensitive repressor, helix protomer"/>
    <property type="match status" value="1"/>
</dbReference>
<name>A0A928KWN1_9FIRM</name>
<dbReference type="RefSeq" id="WP_020073752.1">
    <property type="nucleotide sequence ID" value="NZ_JBKWRC010000003.1"/>
</dbReference>
<evidence type="ECO:0000256" key="3">
    <source>
        <dbReference type="ARBA" id="ARBA00022490"/>
    </source>
</evidence>
<dbReference type="PANTHER" id="PTHR33677:SF4">
    <property type="entry name" value="COPPER-SENSING TRANSCRIPTIONAL REPRESSOR CSOR"/>
    <property type="match status" value="1"/>
</dbReference>
<keyword evidence="3" id="KW-0963">Cytoplasm</keyword>
<proteinExistence type="predicted"/>
<dbReference type="InterPro" id="IPR038390">
    <property type="entry name" value="Metal_Tscrpt_repr_sf"/>
</dbReference>
<evidence type="ECO:0000256" key="1">
    <source>
        <dbReference type="ARBA" id="ARBA00004496"/>
    </source>
</evidence>
<dbReference type="EMBL" id="SVNY01000006">
    <property type="protein sequence ID" value="MBE6834236.1"/>
    <property type="molecule type" value="Genomic_DNA"/>
</dbReference>
<dbReference type="GO" id="GO:0046872">
    <property type="term" value="F:metal ion binding"/>
    <property type="evidence" value="ECO:0007669"/>
    <property type="project" value="UniProtKB-KW"/>
</dbReference>
<dbReference type="InterPro" id="IPR003735">
    <property type="entry name" value="Metal_Tscrpt_repr"/>
</dbReference>
<dbReference type="Proteomes" id="UP000754750">
    <property type="component" value="Unassembled WGS sequence"/>
</dbReference>
<evidence type="ECO:0000256" key="4">
    <source>
        <dbReference type="ARBA" id="ARBA00022723"/>
    </source>
</evidence>
<comment type="caution">
    <text evidence="7">The sequence shown here is derived from an EMBL/GenBank/DDBJ whole genome shotgun (WGS) entry which is preliminary data.</text>
</comment>
<dbReference type="Pfam" id="PF02583">
    <property type="entry name" value="Trns_repr_metal"/>
    <property type="match status" value="1"/>
</dbReference>
<dbReference type="AlphaFoldDB" id="A0A928KWN1"/>
<accession>A0A928KWN1</accession>
<comment type="subunit">
    <text evidence="2">Homodimer.</text>
</comment>
<sequence>MQADREKTLRMLKTARGQIDGLIRMVEENRYCIDISNQLMATQAILRSINREVLHAHLTGCVSQALNSDEQQKKIDEIIGVMDKLSK</sequence>
<evidence type="ECO:0000256" key="2">
    <source>
        <dbReference type="ARBA" id="ARBA00011738"/>
    </source>
</evidence>
<gene>
    <name evidence="7" type="ORF">E7512_11785</name>
</gene>
<comment type="subcellular location">
    <subcellularLocation>
        <location evidence="1">Cytoplasm</location>
    </subcellularLocation>
</comment>
<keyword evidence="4" id="KW-0479">Metal-binding</keyword>
<evidence type="ECO:0000256" key="5">
    <source>
        <dbReference type="ARBA" id="ARBA00039938"/>
    </source>
</evidence>
<evidence type="ECO:0000313" key="8">
    <source>
        <dbReference type="Proteomes" id="UP000754750"/>
    </source>
</evidence>
<dbReference type="PANTHER" id="PTHR33677">
    <property type="entry name" value="TRANSCRIPTIONAL REPRESSOR FRMR-RELATED"/>
    <property type="match status" value="1"/>
</dbReference>
<dbReference type="CDD" id="cd10159">
    <property type="entry name" value="CsoR-like_DUF156_2"/>
    <property type="match status" value="1"/>
</dbReference>
<dbReference type="GO" id="GO:0005737">
    <property type="term" value="C:cytoplasm"/>
    <property type="evidence" value="ECO:0007669"/>
    <property type="project" value="UniProtKB-SubCell"/>
</dbReference>